<keyword evidence="3" id="KW-0067">ATP-binding</keyword>
<keyword evidence="2" id="KW-0547">Nucleotide-binding</keyword>
<proteinExistence type="predicted"/>
<accession>K1U2N7</accession>
<dbReference type="Pfam" id="PF13535">
    <property type="entry name" value="ATP-grasp_4"/>
    <property type="match status" value="1"/>
</dbReference>
<dbReference type="PANTHER" id="PTHR43585:SF2">
    <property type="entry name" value="ATP-GRASP ENZYME FSQD"/>
    <property type="match status" value="1"/>
</dbReference>
<gene>
    <name evidence="5" type="ORF">OBE_02814</name>
</gene>
<name>K1U2N7_9ZZZZ</name>
<dbReference type="EMBL" id="AJWZ01001851">
    <property type="protein sequence ID" value="EKC72595.1"/>
    <property type="molecule type" value="Genomic_DNA"/>
</dbReference>
<dbReference type="PROSITE" id="PS50975">
    <property type="entry name" value="ATP_GRASP"/>
    <property type="match status" value="1"/>
</dbReference>
<evidence type="ECO:0000256" key="2">
    <source>
        <dbReference type="ARBA" id="ARBA00022741"/>
    </source>
</evidence>
<protein>
    <submittedName>
        <fullName evidence="5">Carbamoyl-phosphate synthase large chain</fullName>
    </submittedName>
</protein>
<dbReference type="GO" id="GO:0005524">
    <property type="term" value="F:ATP binding"/>
    <property type="evidence" value="ECO:0007669"/>
    <property type="project" value="UniProtKB-KW"/>
</dbReference>
<organism evidence="5">
    <name type="scientific">human gut metagenome</name>
    <dbReference type="NCBI Taxonomy" id="408170"/>
    <lineage>
        <taxon>unclassified sequences</taxon>
        <taxon>metagenomes</taxon>
        <taxon>organismal metagenomes</taxon>
    </lineage>
</organism>
<dbReference type="GO" id="GO:0016874">
    <property type="term" value="F:ligase activity"/>
    <property type="evidence" value="ECO:0007669"/>
    <property type="project" value="UniProtKB-KW"/>
</dbReference>
<reference evidence="5" key="1">
    <citation type="journal article" date="2013" name="Environ. Microbiol.">
        <title>Microbiota from the distal guts of lean and obese adolescents exhibit partial functional redundancy besides clear differences in community structure.</title>
        <authorList>
            <person name="Ferrer M."/>
            <person name="Ruiz A."/>
            <person name="Lanza F."/>
            <person name="Haange S.B."/>
            <person name="Oberbach A."/>
            <person name="Till H."/>
            <person name="Bargiela R."/>
            <person name="Campoy C."/>
            <person name="Segura M.T."/>
            <person name="Richter M."/>
            <person name="von Bergen M."/>
            <person name="Seifert J."/>
            <person name="Suarez A."/>
        </authorList>
    </citation>
    <scope>NUCLEOTIDE SEQUENCE</scope>
</reference>
<evidence type="ECO:0000256" key="3">
    <source>
        <dbReference type="ARBA" id="ARBA00022840"/>
    </source>
</evidence>
<dbReference type="AlphaFoldDB" id="K1U2N7"/>
<evidence type="ECO:0000256" key="1">
    <source>
        <dbReference type="ARBA" id="ARBA00022598"/>
    </source>
</evidence>
<dbReference type="SUPFAM" id="SSF56059">
    <property type="entry name" value="Glutathione synthetase ATP-binding domain-like"/>
    <property type="match status" value="1"/>
</dbReference>
<sequence>EFSVEIIVWNGEVNVLTVTDKKTTGAPHFVELGHNQPSCYSNEDVETLKAAAVAGVKALGVNNCACHAEAKLMDGKAYLMEIGARLGGDFISTELTHLSTGIDMVAAAINVALGVKPDLSVKEEPKGVCIRYFCPKPGKLVSITNTEILNDSRVYLWEIYHKEGDMIPEVTSSLSRSGHVIVTEDTPEKAIKLAEEIIGKVEFKTV</sequence>
<dbReference type="InterPro" id="IPR052032">
    <property type="entry name" value="ATP-dep_AA_Ligase"/>
</dbReference>
<dbReference type="InterPro" id="IPR040570">
    <property type="entry name" value="LAL_C2"/>
</dbReference>
<feature type="domain" description="ATP-grasp" evidence="4">
    <location>
        <begin position="74"/>
        <end position="113"/>
    </location>
</feature>
<feature type="non-terminal residue" evidence="5">
    <location>
        <position position="1"/>
    </location>
</feature>
<evidence type="ECO:0000313" key="5">
    <source>
        <dbReference type="EMBL" id="EKC72595.1"/>
    </source>
</evidence>
<comment type="caution">
    <text evidence="5">The sequence shown here is derived from an EMBL/GenBank/DDBJ whole genome shotgun (WGS) entry which is preliminary data.</text>
</comment>
<dbReference type="GO" id="GO:0046872">
    <property type="term" value="F:metal ion binding"/>
    <property type="evidence" value="ECO:0007669"/>
    <property type="project" value="InterPro"/>
</dbReference>
<dbReference type="InterPro" id="IPR011761">
    <property type="entry name" value="ATP-grasp"/>
</dbReference>
<dbReference type="Gene3D" id="3.30.470.20">
    <property type="entry name" value="ATP-grasp fold, B domain"/>
    <property type="match status" value="1"/>
</dbReference>
<keyword evidence="1" id="KW-0436">Ligase</keyword>
<evidence type="ECO:0000259" key="4">
    <source>
        <dbReference type="PROSITE" id="PS50975"/>
    </source>
</evidence>
<dbReference type="Pfam" id="PF18603">
    <property type="entry name" value="LAL_C2"/>
    <property type="match status" value="1"/>
</dbReference>
<dbReference type="PANTHER" id="PTHR43585">
    <property type="entry name" value="FUMIPYRROLE BIOSYNTHESIS PROTEIN C"/>
    <property type="match status" value="1"/>
</dbReference>